<evidence type="ECO:0000256" key="1">
    <source>
        <dbReference type="SAM" id="MobiDB-lite"/>
    </source>
</evidence>
<keyword evidence="2" id="KW-1133">Transmembrane helix</keyword>
<feature type="domain" description="VWFA" evidence="3">
    <location>
        <begin position="86"/>
        <end position="318"/>
    </location>
</feature>
<evidence type="ECO:0000313" key="4">
    <source>
        <dbReference type="EMBL" id="TWU03794.1"/>
    </source>
</evidence>
<reference evidence="4 5" key="1">
    <citation type="submission" date="2019-02" db="EMBL/GenBank/DDBJ databases">
        <title>Deep-cultivation of Planctomycetes and their phenomic and genomic characterization uncovers novel biology.</title>
        <authorList>
            <person name="Wiegand S."/>
            <person name="Jogler M."/>
            <person name="Boedeker C."/>
            <person name="Pinto D."/>
            <person name="Vollmers J."/>
            <person name="Rivas-Marin E."/>
            <person name="Kohn T."/>
            <person name="Peeters S.H."/>
            <person name="Heuer A."/>
            <person name="Rast P."/>
            <person name="Oberbeckmann S."/>
            <person name="Bunk B."/>
            <person name="Jeske O."/>
            <person name="Meyerdierks A."/>
            <person name="Storesund J.E."/>
            <person name="Kallscheuer N."/>
            <person name="Luecker S."/>
            <person name="Lage O.M."/>
            <person name="Pohl T."/>
            <person name="Merkel B.J."/>
            <person name="Hornburger P."/>
            <person name="Mueller R.-W."/>
            <person name="Bruemmer F."/>
            <person name="Labrenz M."/>
            <person name="Spormann A.M."/>
            <person name="Op Den Camp H."/>
            <person name="Overmann J."/>
            <person name="Amann R."/>
            <person name="Jetten M.S.M."/>
            <person name="Mascher T."/>
            <person name="Medema M.H."/>
            <person name="Devos D.P."/>
            <person name="Kaster A.-K."/>
            <person name="Ovreas L."/>
            <person name="Rohde M."/>
            <person name="Galperin M.Y."/>
            <person name="Jogler C."/>
        </authorList>
    </citation>
    <scope>NUCLEOTIDE SEQUENCE [LARGE SCALE GENOMIC DNA]</scope>
    <source>
        <strain evidence="4 5">Pla100</strain>
    </source>
</reference>
<protein>
    <recommendedName>
        <fullName evidence="3">VWFA domain-containing protein</fullName>
    </recommendedName>
</protein>
<dbReference type="Gene3D" id="3.40.50.880">
    <property type="match status" value="1"/>
</dbReference>
<evidence type="ECO:0000259" key="3">
    <source>
        <dbReference type="PROSITE" id="PS50234"/>
    </source>
</evidence>
<accession>A0A5C6B058</accession>
<dbReference type="Proteomes" id="UP000316213">
    <property type="component" value="Unassembled WGS sequence"/>
</dbReference>
<feature type="transmembrane region" description="Helical" evidence="2">
    <location>
        <begin position="20"/>
        <end position="41"/>
    </location>
</feature>
<feature type="transmembrane region" description="Helical" evidence="2">
    <location>
        <begin position="815"/>
        <end position="836"/>
    </location>
</feature>
<dbReference type="PROSITE" id="PS50234">
    <property type="entry name" value="VWFA"/>
    <property type="match status" value="1"/>
</dbReference>
<dbReference type="InterPro" id="IPR036465">
    <property type="entry name" value="vWFA_dom_sf"/>
</dbReference>
<feature type="transmembrane region" description="Helical" evidence="2">
    <location>
        <begin position="53"/>
        <end position="75"/>
    </location>
</feature>
<sequence>MSSLSLDAYLMADLRFTVDWPVWLVVTVSIAMGIATMMLYLRETRTLSSPWSWLLPGMRGTAVVLACLLLAGPTWHRRQVIGTPARVVWAIDRSASMGESDSQASTQGDSSESRLRRATDLLFGGPEQRGWIDRLSETHAMEVHVFDRQSREVWDSDSNELVPGSEPDSRSSYDSSVADSLEHADGTDTDLSSPLQTALDRTLRDISTLAENDHSNDSDQAPERILVLMSDGRDSVQRVDAADTSRKLAQSGWQVHAVGMGSLDEPPDVGVVDVDAPQRVADDGRLAGQIYLKHFGVRDRSVRVQIRSGDTVVWSQEIAIDTDGKTPVAFDFPVDQLMNRISGQDLRGVDRDSVVLPLTAEVVTSTGDSDGTATMVGKPGNDSIDFRVAAASRDRELLILDGSSRWEIRYLRNLFTRDPAWRVDTILFGEGTDQEKVKRGEDPGQLPGSSRAWSRYDAVVLGEIPANQWTREDALRLSEFVSRGGGLIVIDGRYDRIRTLLDSPDPEQPNLMAELIPVRFDSDDLATNPPNNPVSTIQRIEPTDAGAQHPVMLLDSEAKPITKAWQSLPAPQSIAASEPQLDAEVWAEAVDQEDQRQPWLVTRLFGAGRVFYLASDETWRWRYKVESRLHRRFWTQLMTAAMQPPYAVRDEFVAIGTDKVDYDIGQSATIRVRLLQDNQGGINASSNAEAGSILDATTVDALLLENEQVVGTIAMRLEDPQRRTYVGQTLPLPAGKYDVRIRASGYDASALKASSPIWVQAPRSGELDRTSVDEPSLSRIAQAGGGRYVHESSVEELFDQIAPLSRGRILESDTALWQTWWVFLSIVCLLALEWWARKKVGLM</sequence>
<dbReference type="CDD" id="cd00198">
    <property type="entry name" value="vWFA"/>
    <property type="match status" value="1"/>
</dbReference>
<keyword evidence="2" id="KW-0812">Transmembrane</keyword>
<name>A0A5C6B058_9BACT</name>
<proteinExistence type="predicted"/>
<keyword evidence="2" id="KW-0472">Membrane</keyword>
<dbReference type="AlphaFoldDB" id="A0A5C6B058"/>
<dbReference type="SUPFAM" id="SSF53300">
    <property type="entry name" value="vWA-like"/>
    <property type="match status" value="1"/>
</dbReference>
<dbReference type="InterPro" id="IPR002035">
    <property type="entry name" value="VWF_A"/>
</dbReference>
<gene>
    <name evidence="4" type="ORF">Pla100_07240</name>
</gene>
<feature type="region of interest" description="Disordered" evidence="1">
    <location>
        <begin position="154"/>
        <end position="195"/>
    </location>
</feature>
<keyword evidence="5" id="KW-1185">Reference proteome</keyword>
<comment type="caution">
    <text evidence="4">The sequence shown here is derived from an EMBL/GenBank/DDBJ whole genome shotgun (WGS) entry which is preliminary data.</text>
</comment>
<dbReference type="PANTHER" id="PTHR37947:SF1">
    <property type="entry name" value="BLL2462 PROTEIN"/>
    <property type="match status" value="1"/>
</dbReference>
<dbReference type="SUPFAM" id="SSF52317">
    <property type="entry name" value="Class I glutamine amidotransferase-like"/>
    <property type="match status" value="1"/>
</dbReference>
<dbReference type="PANTHER" id="PTHR37947">
    <property type="entry name" value="BLL2462 PROTEIN"/>
    <property type="match status" value="1"/>
</dbReference>
<evidence type="ECO:0000256" key="2">
    <source>
        <dbReference type="SAM" id="Phobius"/>
    </source>
</evidence>
<feature type="compositionally biased region" description="Low complexity" evidence="1">
    <location>
        <begin position="170"/>
        <end position="179"/>
    </location>
</feature>
<organism evidence="4 5">
    <name type="scientific">Neorhodopirellula pilleata</name>
    <dbReference type="NCBI Taxonomy" id="2714738"/>
    <lineage>
        <taxon>Bacteria</taxon>
        <taxon>Pseudomonadati</taxon>
        <taxon>Planctomycetota</taxon>
        <taxon>Planctomycetia</taxon>
        <taxon>Pirellulales</taxon>
        <taxon>Pirellulaceae</taxon>
        <taxon>Neorhodopirellula</taxon>
    </lineage>
</organism>
<dbReference type="Gene3D" id="3.40.50.410">
    <property type="entry name" value="von Willebrand factor, type A domain"/>
    <property type="match status" value="1"/>
</dbReference>
<evidence type="ECO:0000313" key="5">
    <source>
        <dbReference type="Proteomes" id="UP000316213"/>
    </source>
</evidence>
<dbReference type="EMBL" id="SJPM01000001">
    <property type="protein sequence ID" value="TWU03794.1"/>
    <property type="molecule type" value="Genomic_DNA"/>
</dbReference>
<dbReference type="InterPro" id="IPR029062">
    <property type="entry name" value="Class_I_gatase-like"/>
</dbReference>
<dbReference type="RefSeq" id="WP_231602638.1">
    <property type="nucleotide sequence ID" value="NZ_SJPM01000001.1"/>
</dbReference>